<dbReference type="InterPro" id="IPR011641">
    <property type="entry name" value="Tyr-kin_ephrin_A/B_rcpt-like"/>
</dbReference>
<dbReference type="InterPro" id="IPR036857">
    <property type="entry name" value="Thyroglobulin_1_sf"/>
</dbReference>
<evidence type="ECO:0000256" key="5">
    <source>
        <dbReference type="SAM" id="MobiDB-lite"/>
    </source>
</evidence>
<proteinExistence type="predicted"/>
<feature type="region of interest" description="Disordered" evidence="5">
    <location>
        <begin position="1"/>
        <end position="20"/>
    </location>
</feature>
<dbReference type="SUPFAM" id="SSF57184">
    <property type="entry name" value="Growth factor receptor domain"/>
    <property type="match status" value="1"/>
</dbReference>
<organism evidence="7 8">
    <name type="scientific">Saguinus oedipus</name>
    <name type="common">Cotton-top tamarin</name>
    <name type="synonym">Oedipomidas oedipus</name>
    <dbReference type="NCBI Taxonomy" id="9490"/>
    <lineage>
        <taxon>Eukaryota</taxon>
        <taxon>Metazoa</taxon>
        <taxon>Chordata</taxon>
        <taxon>Craniata</taxon>
        <taxon>Vertebrata</taxon>
        <taxon>Euteleostomi</taxon>
        <taxon>Mammalia</taxon>
        <taxon>Eutheria</taxon>
        <taxon>Euarchontoglires</taxon>
        <taxon>Primates</taxon>
        <taxon>Haplorrhini</taxon>
        <taxon>Platyrrhini</taxon>
        <taxon>Cebidae</taxon>
        <taxon>Callitrichinae</taxon>
        <taxon>Saguinus</taxon>
    </lineage>
</organism>
<dbReference type="InterPro" id="IPR009030">
    <property type="entry name" value="Growth_fac_rcpt_cys_sf"/>
</dbReference>
<keyword evidence="2" id="KW-0964">Secreted</keyword>
<keyword evidence="3" id="KW-1015">Disulfide bond</keyword>
<evidence type="ECO:0000256" key="1">
    <source>
        <dbReference type="ARBA" id="ARBA00004613"/>
    </source>
</evidence>
<dbReference type="SMART" id="SM00211">
    <property type="entry name" value="TY"/>
    <property type="match status" value="1"/>
</dbReference>
<dbReference type="Pfam" id="PF07699">
    <property type="entry name" value="Ephrin_rec_like"/>
    <property type="match status" value="1"/>
</dbReference>
<dbReference type="PROSITE" id="PS51162">
    <property type="entry name" value="THYROGLOBULIN_1_2"/>
    <property type="match status" value="1"/>
</dbReference>
<evidence type="ECO:0000256" key="2">
    <source>
        <dbReference type="ARBA" id="ARBA00022525"/>
    </source>
</evidence>
<protein>
    <recommendedName>
        <fullName evidence="6">Thyroglobulin type-1 domain-containing protein</fullName>
    </recommendedName>
</protein>
<evidence type="ECO:0000313" key="7">
    <source>
        <dbReference type="EMBL" id="KAK2095027.1"/>
    </source>
</evidence>
<comment type="subcellular location">
    <subcellularLocation>
        <location evidence="1">Secreted</location>
    </subcellularLocation>
</comment>
<accession>A0ABQ9UD85</accession>
<feature type="compositionally biased region" description="Polar residues" evidence="5">
    <location>
        <begin position="9"/>
        <end position="18"/>
    </location>
</feature>
<reference evidence="7 8" key="1">
    <citation type="submission" date="2023-05" db="EMBL/GenBank/DDBJ databases">
        <title>B98-5 Cell Line De Novo Hybrid Assembly: An Optical Mapping Approach.</title>
        <authorList>
            <person name="Kananen K."/>
            <person name="Auerbach J.A."/>
            <person name="Kautto E."/>
            <person name="Blachly J.S."/>
        </authorList>
    </citation>
    <scope>NUCLEOTIDE SEQUENCE [LARGE SCALE GENOMIC DNA]</scope>
    <source>
        <strain evidence="7">B95-8</strain>
        <tissue evidence="7">Cell line</tissue>
    </source>
</reference>
<dbReference type="Pfam" id="PF00086">
    <property type="entry name" value="Thyroglobulin_1"/>
    <property type="match status" value="1"/>
</dbReference>
<comment type="caution">
    <text evidence="7">The sequence shown here is derived from an EMBL/GenBank/DDBJ whole genome shotgun (WGS) entry which is preliminary data.</text>
</comment>
<evidence type="ECO:0000259" key="6">
    <source>
        <dbReference type="PROSITE" id="PS51162"/>
    </source>
</evidence>
<dbReference type="InterPro" id="IPR000716">
    <property type="entry name" value="Thyroglobulin_1"/>
</dbReference>
<comment type="caution">
    <text evidence="4">Lacks conserved residue(s) required for the propagation of feature annotation.</text>
</comment>
<dbReference type="SUPFAM" id="SSF57610">
    <property type="entry name" value="Thyroglobulin type-1 domain"/>
    <property type="match status" value="1"/>
</dbReference>
<dbReference type="Proteomes" id="UP001266305">
    <property type="component" value="Unassembled WGS sequence"/>
</dbReference>
<sequence length="585" mass="64712">MNMFKNRATVPSGNTTPLAHSRISLNDDMNMFKNRATVPSGNTKPLAHSRISLNDNDMNTFKNRATVPSGNTKPLAHSRISLNDDMNMFKNRATVPSGSTKPLAHSRISLNDNDMNTHMYFLTFAGDVAQGVAHSKGWSHGCWDGWHADIQLLSPQFITHRRSVGATQLHLGWKERPSCITKIEELVDAIAVQSVKTFGTPVSIPVCDDSSVQVGCLTRERLGVNVTWKSRLEDIPVASLPDLHDIVAKHPGVGLAGVCPLFHDEELLENVARKETAFTKRAMVGKDLLGRFTDLIQSGSFQLHLDSKSFPADTAIRFLQGDHFGTSPRTWFGCLEGFYQVWTNEALQDRLGCELPEPRGQEKEQEWMVPLQGLIRMAPSEGCDSEGWWESLSPVTHVDTAALIQGTEVTKLHPLREDINCSPKHMVFSFQDVARVSNLLKNAKTRDSIATSTLAPSPHVPLTVKCPEGSYSQDEQCILCPVGFYQEEAGSLACVPCPMGRTTISAGAFSQTHCVTDCQRNEAGLQCDQNGQYRASQRDKGSGKAFCVDSEGRRLPWETEAPLEDSQCLRQSFPFSSEELTKRKE</sequence>
<feature type="domain" description="Thyroglobulin type-1" evidence="6">
    <location>
        <begin position="515"/>
        <end position="568"/>
    </location>
</feature>
<evidence type="ECO:0000313" key="8">
    <source>
        <dbReference type="Proteomes" id="UP001266305"/>
    </source>
</evidence>
<gene>
    <name evidence="7" type="ORF">P7K49_026443</name>
</gene>
<dbReference type="EMBL" id="JASSZA010000013">
    <property type="protein sequence ID" value="KAK2095027.1"/>
    <property type="molecule type" value="Genomic_DNA"/>
</dbReference>
<evidence type="ECO:0000256" key="3">
    <source>
        <dbReference type="ARBA" id="ARBA00023157"/>
    </source>
</evidence>
<dbReference type="Gene3D" id="2.10.50.10">
    <property type="entry name" value="Tumor Necrosis Factor Receptor, subunit A, domain 2"/>
    <property type="match status" value="1"/>
</dbReference>
<keyword evidence="8" id="KW-1185">Reference proteome</keyword>
<evidence type="ECO:0000256" key="4">
    <source>
        <dbReference type="PROSITE-ProRule" id="PRU00500"/>
    </source>
</evidence>
<dbReference type="SMART" id="SM01411">
    <property type="entry name" value="Ephrin_rec_like"/>
    <property type="match status" value="1"/>
</dbReference>
<name>A0ABQ9UD85_SAGOE</name>